<protein>
    <submittedName>
        <fullName evidence="1">Uncharacterized protein</fullName>
    </submittedName>
</protein>
<name>A0A1Z1M315_9FLOR</name>
<dbReference type="AlphaFoldDB" id="A0A1Z1M315"/>
<sequence>MIRYFYLFFTEIEILLFRTTFIYITKIAIILVI</sequence>
<dbReference type="EMBL" id="MF101412">
    <property type="protein sequence ID" value="ARW60302.1"/>
    <property type="molecule type" value="Genomic_DNA"/>
</dbReference>
<proteinExistence type="predicted"/>
<accession>A0A1Z1M315</accession>
<keyword evidence="1" id="KW-0150">Chloroplast</keyword>
<organism evidence="1">
    <name type="scientific">Laurencieae sp</name>
    <dbReference type="NCBI Taxonomy" id="2007162"/>
    <lineage>
        <taxon>Eukaryota</taxon>
        <taxon>Rhodophyta</taxon>
        <taxon>Florideophyceae</taxon>
        <taxon>Rhodymeniophycidae</taxon>
        <taxon>Ceramiales</taxon>
        <taxon>Rhodomelaceae</taxon>
        <taxon>Laurencieae</taxon>
    </lineage>
</organism>
<gene>
    <name evidence="1" type="primary">orf33</name>
</gene>
<evidence type="ECO:0000313" key="1">
    <source>
        <dbReference type="EMBL" id="ARW60302.1"/>
    </source>
</evidence>
<reference evidence="1" key="1">
    <citation type="journal article" date="2017" name="J. Phycol.">
        <title>Analysis of chloroplast genomes and a supermatrix inform reclassification of the Rhodomelaceae (Rhodophyta).</title>
        <authorList>
            <person name="Diaz-Tapia P."/>
            <person name="Maggs C.A."/>
            <person name="West J.A."/>
            <person name="Verbruggen H."/>
        </authorList>
    </citation>
    <scope>NUCLEOTIDE SEQUENCE</scope>
    <source>
        <strain evidence="1">JFC1711</strain>
    </source>
</reference>
<geneLocation type="chloroplast" evidence="1"/>
<keyword evidence="1" id="KW-0934">Plastid</keyword>